<organism evidence="2 3">
    <name type="scientific">Flavobacterium succinicans</name>
    <dbReference type="NCBI Taxonomy" id="29536"/>
    <lineage>
        <taxon>Bacteria</taxon>
        <taxon>Pseudomonadati</taxon>
        <taxon>Bacteroidota</taxon>
        <taxon>Flavobacteriia</taxon>
        <taxon>Flavobacteriales</taxon>
        <taxon>Flavobacteriaceae</taxon>
        <taxon>Flavobacterium</taxon>
    </lineage>
</organism>
<keyword evidence="3" id="KW-1185">Reference proteome</keyword>
<dbReference type="CDD" id="cd04301">
    <property type="entry name" value="NAT_SF"/>
    <property type="match status" value="1"/>
</dbReference>
<dbReference type="Pfam" id="PF00583">
    <property type="entry name" value="Acetyltransf_1"/>
    <property type="match status" value="1"/>
</dbReference>
<dbReference type="Proteomes" id="UP000093807">
    <property type="component" value="Unassembled WGS sequence"/>
</dbReference>
<dbReference type="RefSeq" id="WP_064716260.1">
    <property type="nucleotide sequence ID" value="NZ_JMTM01000065.1"/>
</dbReference>
<feature type="domain" description="N-acetyltransferase" evidence="1">
    <location>
        <begin position="54"/>
        <end position="144"/>
    </location>
</feature>
<dbReference type="PATRIC" id="fig|29536.5.peg.2604"/>
<dbReference type="EMBL" id="JMTM01000065">
    <property type="protein sequence ID" value="OAZ03258.1"/>
    <property type="molecule type" value="Genomic_DNA"/>
</dbReference>
<proteinExistence type="predicted"/>
<dbReference type="AlphaFoldDB" id="A0A199XNE7"/>
<accession>A0A199XNE7</accession>
<sequence length="192" mass="22242">MPSNIKITIATEGDIPGIVALHKANLVVNLTEVEQQGGFVTTALTVEQIQTVIQQQGVFIAKDENAIIGFIIAADWEFFKQWPIFEYMIQLFPSFSFKNFEITTTNSFQYGPICIHKNYRGQGIITELFDYMRIQMMDKYPLSLTFINKINIPSYKAHTQKLSWEVIDEFHYNSNVYYVLAYEMQQKVMHSS</sequence>
<evidence type="ECO:0000313" key="3">
    <source>
        <dbReference type="Proteomes" id="UP000093807"/>
    </source>
</evidence>
<dbReference type="SUPFAM" id="SSF55729">
    <property type="entry name" value="Acyl-CoA N-acyltransferases (Nat)"/>
    <property type="match status" value="1"/>
</dbReference>
<comment type="caution">
    <text evidence="2">The sequence shown here is derived from an EMBL/GenBank/DDBJ whole genome shotgun (WGS) entry which is preliminary data.</text>
</comment>
<gene>
    <name evidence="2" type="ORF">FLB_25040</name>
</gene>
<name>A0A199XNE7_9FLAO</name>
<reference evidence="2 3" key="1">
    <citation type="submission" date="2016-06" db="EMBL/GenBank/DDBJ databases">
        <title>Draft genome sequence of Flavobacterium succinicans strain DD5b.</title>
        <authorList>
            <person name="Poehlein A."/>
            <person name="Daniel R."/>
            <person name="Simeonova D.D."/>
        </authorList>
    </citation>
    <scope>NUCLEOTIDE SEQUENCE [LARGE SCALE GENOMIC DNA]</scope>
    <source>
        <strain evidence="2 3">DD5b</strain>
    </source>
</reference>
<evidence type="ECO:0000313" key="2">
    <source>
        <dbReference type="EMBL" id="OAZ03258.1"/>
    </source>
</evidence>
<protein>
    <recommendedName>
        <fullName evidence="1">N-acetyltransferase domain-containing protein</fullName>
    </recommendedName>
</protein>
<evidence type="ECO:0000259" key="1">
    <source>
        <dbReference type="Pfam" id="PF00583"/>
    </source>
</evidence>
<dbReference type="Gene3D" id="3.40.630.30">
    <property type="match status" value="1"/>
</dbReference>
<dbReference type="OrthoDB" id="5109343at2"/>
<dbReference type="GO" id="GO:0016747">
    <property type="term" value="F:acyltransferase activity, transferring groups other than amino-acyl groups"/>
    <property type="evidence" value="ECO:0007669"/>
    <property type="project" value="InterPro"/>
</dbReference>
<dbReference type="InterPro" id="IPR000182">
    <property type="entry name" value="GNAT_dom"/>
</dbReference>
<dbReference type="InterPro" id="IPR016181">
    <property type="entry name" value="Acyl_CoA_acyltransferase"/>
</dbReference>